<dbReference type="InterPro" id="IPR021368">
    <property type="entry name" value="T7SS_EccE"/>
</dbReference>
<dbReference type="Proteomes" id="UP001164965">
    <property type="component" value="Chromosome"/>
</dbReference>
<dbReference type="EMBL" id="CP110615">
    <property type="protein sequence ID" value="UZJ25354.1"/>
    <property type="molecule type" value="Genomic_DNA"/>
</dbReference>
<organism evidence="8 9">
    <name type="scientific">Rhodococcus antarcticus</name>
    <dbReference type="NCBI Taxonomy" id="2987751"/>
    <lineage>
        <taxon>Bacteria</taxon>
        <taxon>Bacillati</taxon>
        <taxon>Actinomycetota</taxon>
        <taxon>Actinomycetes</taxon>
        <taxon>Mycobacteriales</taxon>
        <taxon>Nocardiaceae</taxon>
        <taxon>Rhodococcus</taxon>
    </lineage>
</organism>
<evidence type="ECO:0000256" key="2">
    <source>
        <dbReference type="ARBA" id="ARBA00007759"/>
    </source>
</evidence>
<gene>
    <name evidence="8" type="primary">eccE</name>
    <name evidence="8" type="ORF">RHODO2019_02415</name>
</gene>
<evidence type="ECO:0000313" key="8">
    <source>
        <dbReference type="EMBL" id="UZJ25354.1"/>
    </source>
</evidence>
<accession>A0ABY6P1I5</accession>
<keyword evidence="3" id="KW-1003">Cell membrane</keyword>
<keyword evidence="5" id="KW-1133">Transmembrane helix</keyword>
<dbReference type="NCBIfam" id="TIGR03923">
    <property type="entry name" value="T7SS_EccE"/>
    <property type="match status" value="1"/>
</dbReference>
<feature type="domain" description="Type VII secretion system protein EccE" evidence="7">
    <location>
        <begin position="229"/>
        <end position="331"/>
    </location>
</feature>
<evidence type="ECO:0000256" key="3">
    <source>
        <dbReference type="ARBA" id="ARBA00022475"/>
    </source>
</evidence>
<dbReference type="Pfam" id="PF11203">
    <property type="entry name" value="EccE"/>
    <property type="match status" value="1"/>
</dbReference>
<name>A0ABY6P1I5_9NOCA</name>
<evidence type="ECO:0000313" key="9">
    <source>
        <dbReference type="Proteomes" id="UP001164965"/>
    </source>
</evidence>
<evidence type="ECO:0000256" key="6">
    <source>
        <dbReference type="ARBA" id="ARBA00023136"/>
    </source>
</evidence>
<dbReference type="InterPro" id="IPR050051">
    <property type="entry name" value="EccE_dom"/>
</dbReference>
<protein>
    <submittedName>
        <fullName evidence="8">Type VII secretion protein EccE</fullName>
    </submittedName>
</protein>
<keyword evidence="9" id="KW-1185">Reference proteome</keyword>
<dbReference type="RefSeq" id="WP_265383459.1">
    <property type="nucleotide sequence ID" value="NZ_CP110615.1"/>
</dbReference>
<evidence type="ECO:0000256" key="1">
    <source>
        <dbReference type="ARBA" id="ARBA00004236"/>
    </source>
</evidence>
<evidence type="ECO:0000259" key="7">
    <source>
        <dbReference type="Pfam" id="PF11203"/>
    </source>
</evidence>
<keyword evidence="6" id="KW-0472">Membrane</keyword>
<comment type="similarity">
    <text evidence="2">Belongs to the EccE family.</text>
</comment>
<comment type="subcellular location">
    <subcellularLocation>
        <location evidence="1">Cell membrane</location>
    </subcellularLocation>
</comment>
<evidence type="ECO:0000256" key="4">
    <source>
        <dbReference type="ARBA" id="ARBA00022692"/>
    </source>
</evidence>
<sequence>MPAGRRSGPRGDADGVRRRTIGASFGQLPLTNVVLVEVGAAVAVVLLAVDRALWPAAVVVGLLALVGAGSRWHGRWITQWTSIVARYLVRPHQRRVDPTVPQDDSVDLARSGTTVLIGPEDARVALLRLLVTDLVVASTTDHEKKPIGLAWHQGTWTAAVLVDPLPAMISPVGAHTDVPLSSLAGCLQDRGVVLDGIQVVWHCYPGSSTLPPDSPALAAYHQVLGPLPAVARRSTWVAVRLDPRRCPGAVRERGGGVPGAHRALLGAVSRVRGALDAAGLNSRVLDTDELLRAALSCAELTGAAGRGQQVGLRERWNGVTSGGIGHSSYAISGWHGSPGGLDALTSVRALSTTVALALSPGTDDGSVGLRGLVRLSARTPGELSSAEVVLRERAAGSGVTLTPLNGQQAAAVTATLPVGGTA</sequence>
<keyword evidence="4" id="KW-0812">Transmembrane</keyword>
<proteinExistence type="inferred from homology"/>
<reference evidence="8" key="1">
    <citation type="submission" date="2022-10" db="EMBL/GenBank/DDBJ databases">
        <title>Rhodococcus sp.75.</title>
        <authorList>
            <person name="Sun M."/>
        </authorList>
    </citation>
    <scope>NUCLEOTIDE SEQUENCE</scope>
    <source>
        <strain evidence="8">75</strain>
    </source>
</reference>
<evidence type="ECO:0000256" key="5">
    <source>
        <dbReference type="ARBA" id="ARBA00022989"/>
    </source>
</evidence>